<protein>
    <submittedName>
        <fullName evidence="8">DUF3817 domain-containing protein</fullName>
    </submittedName>
</protein>
<evidence type="ECO:0000256" key="1">
    <source>
        <dbReference type="ARBA" id="ARBA00004651"/>
    </source>
</evidence>
<evidence type="ECO:0000256" key="5">
    <source>
        <dbReference type="ARBA" id="ARBA00023136"/>
    </source>
</evidence>
<dbReference type="Proteomes" id="UP000280434">
    <property type="component" value="Unassembled WGS sequence"/>
</dbReference>
<keyword evidence="9" id="KW-1185">Reference proteome</keyword>
<comment type="subcellular location">
    <subcellularLocation>
        <location evidence="1">Cell membrane</location>
        <topology evidence="1">Multi-pass membrane protein</topology>
    </subcellularLocation>
</comment>
<dbReference type="EMBL" id="RBZV01000005">
    <property type="protein sequence ID" value="RKP47669.1"/>
    <property type="molecule type" value="Genomic_DNA"/>
</dbReference>
<keyword evidence="4 6" id="KW-1133">Transmembrane helix</keyword>
<dbReference type="PANTHER" id="PTHR40077">
    <property type="entry name" value="MEMBRANE PROTEIN-RELATED"/>
    <property type="match status" value="1"/>
</dbReference>
<gene>
    <name evidence="8" type="ORF">D7S89_15405</name>
</gene>
<organism evidence="8 9">
    <name type="scientific">Trinickia fusca</name>
    <dbReference type="NCBI Taxonomy" id="2419777"/>
    <lineage>
        <taxon>Bacteria</taxon>
        <taxon>Pseudomonadati</taxon>
        <taxon>Pseudomonadota</taxon>
        <taxon>Betaproteobacteria</taxon>
        <taxon>Burkholderiales</taxon>
        <taxon>Burkholderiaceae</taxon>
        <taxon>Trinickia</taxon>
    </lineage>
</organism>
<evidence type="ECO:0000256" key="3">
    <source>
        <dbReference type="ARBA" id="ARBA00022692"/>
    </source>
</evidence>
<dbReference type="NCBIfam" id="TIGR03954">
    <property type="entry name" value="integ_memb_HG"/>
    <property type="match status" value="1"/>
</dbReference>
<dbReference type="GO" id="GO:0005886">
    <property type="term" value="C:plasma membrane"/>
    <property type="evidence" value="ECO:0007669"/>
    <property type="project" value="UniProtKB-SubCell"/>
</dbReference>
<comment type="caution">
    <text evidence="8">The sequence shown here is derived from an EMBL/GenBank/DDBJ whole genome shotgun (WGS) entry which is preliminary data.</text>
</comment>
<reference evidence="8 9" key="1">
    <citation type="submission" date="2018-10" db="EMBL/GenBank/DDBJ databases">
        <title>Paraburkholderia sp. 7MK8-2, isolated from soil.</title>
        <authorList>
            <person name="Gao Z.-H."/>
            <person name="Qiu L.-H."/>
        </authorList>
    </citation>
    <scope>NUCLEOTIDE SEQUENCE [LARGE SCALE GENOMIC DNA]</scope>
    <source>
        <strain evidence="8 9">7MK8-2</strain>
    </source>
</reference>
<dbReference type="PANTHER" id="PTHR40077:SF1">
    <property type="entry name" value="MEMBRANE PROTEIN"/>
    <property type="match status" value="1"/>
</dbReference>
<evidence type="ECO:0000313" key="8">
    <source>
        <dbReference type="EMBL" id="RKP47669.1"/>
    </source>
</evidence>
<evidence type="ECO:0000256" key="6">
    <source>
        <dbReference type="SAM" id="Phobius"/>
    </source>
</evidence>
<sequence>MRRVSLLEGSTLLLLIFVAVPLRHLAGLPIATRIMGPIHGLAFLLYVWMLMRAVSDGSWSRSEMAGLVIAAFIPFGAFVNERRLARREAALSTSP</sequence>
<keyword evidence="3 6" id="KW-0812">Transmembrane</keyword>
<dbReference type="OrthoDB" id="8665419at2"/>
<dbReference type="Pfam" id="PF12823">
    <property type="entry name" value="DUF3817"/>
    <property type="match status" value="1"/>
</dbReference>
<evidence type="ECO:0000256" key="2">
    <source>
        <dbReference type="ARBA" id="ARBA00022475"/>
    </source>
</evidence>
<feature type="transmembrane region" description="Helical" evidence="6">
    <location>
        <begin position="63"/>
        <end position="79"/>
    </location>
</feature>
<keyword evidence="2" id="KW-1003">Cell membrane</keyword>
<proteinExistence type="predicted"/>
<dbReference type="InterPro" id="IPR023845">
    <property type="entry name" value="DUF3817_TM"/>
</dbReference>
<dbReference type="AlphaFoldDB" id="A0A494XHM4"/>
<feature type="domain" description="DUF3817" evidence="7">
    <location>
        <begin position="2"/>
        <end position="86"/>
    </location>
</feature>
<name>A0A494XHM4_9BURK</name>
<evidence type="ECO:0000313" key="9">
    <source>
        <dbReference type="Proteomes" id="UP000280434"/>
    </source>
</evidence>
<evidence type="ECO:0000256" key="4">
    <source>
        <dbReference type="ARBA" id="ARBA00022989"/>
    </source>
</evidence>
<evidence type="ECO:0000259" key="7">
    <source>
        <dbReference type="Pfam" id="PF12823"/>
    </source>
</evidence>
<keyword evidence="5 6" id="KW-0472">Membrane</keyword>
<accession>A0A494XHM4</accession>